<evidence type="ECO:0000259" key="10">
    <source>
        <dbReference type="PROSITE" id="PS01124"/>
    </source>
</evidence>
<evidence type="ECO:0000256" key="6">
    <source>
        <dbReference type="ARBA" id="ARBA00023125"/>
    </source>
</evidence>
<evidence type="ECO:0000256" key="4">
    <source>
        <dbReference type="ARBA" id="ARBA00022989"/>
    </source>
</evidence>
<dbReference type="Pfam" id="PF02743">
    <property type="entry name" value="dCache_1"/>
    <property type="match status" value="1"/>
</dbReference>
<evidence type="ECO:0000256" key="1">
    <source>
        <dbReference type="ARBA" id="ARBA00004651"/>
    </source>
</evidence>
<name>A0ABV2F368_9BACL</name>
<feature type="transmembrane region" description="Helical" evidence="9">
    <location>
        <begin position="313"/>
        <end position="332"/>
    </location>
</feature>
<dbReference type="InterPro" id="IPR033479">
    <property type="entry name" value="dCache_1"/>
</dbReference>
<evidence type="ECO:0000256" key="8">
    <source>
        <dbReference type="ARBA" id="ARBA00023163"/>
    </source>
</evidence>
<keyword evidence="8" id="KW-0804">Transcription</keyword>
<keyword evidence="7 9" id="KW-0472">Membrane</keyword>
<dbReference type="InterPro" id="IPR018062">
    <property type="entry name" value="HTH_AraC-typ_CS"/>
</dbReference>
<feature type="transmembrane region" description="Helical" evidence="9">
    <location>
        <begin position="32"/>
        <end position="54"/>
    </location>
</feature>
<dbReference type="PANTHER" id="PTHR43280">
    <property type="entry name" value="ARAC-FAMILY TRANSCRIPTIONAL REGULATOR"/>
    <property type="match status" value="1"/>
</dbReference>
<protein>
    <submittedName>
        <fullName evidence="11">AraC-like DNA-binding protein</fullName>
    </submittedName>
</protein>
<evidence type="ECO:0000256" key="3">
    <source>
        <dbReference type="ARBA" id="ARBA00022692"/>
    </source>
</evidence>
<evidence type="ECO:0000256" key="9">
    <source>
        <dbReference type="SAM" id="Phobius"/>
    </source>
</evidence>
<dbReference type="PROSITE" id="PS00041">
    <property type="entry name" value="HTH_ARAC_FAMILY_1"/>
    <property type="match status" value="1"/>
</dbReference>
<evidence type="ECO:0000256" key="2">
    <source>
        <dbReference type="ARBA" id="ARBA00022475"/>
    </source>
</evidence>
<evidence type="ECO:0000256" key="5">
    <source>
        <dbReference type="ARBA" id="ARBA00023015"/>
    </source>
</evidence>
<feature type="domain" description="HTH araC/xylS-type" evidence="10">
    <location>
        <begin position="682"/>
        <end position="779"/>
    </location>
</feature>
<dbReference type="SMART" id="SM00342">
    <property type="entry name" value="HTH_ARAC"/>
    <property type="match status" value="1"/>
</dbReference>
<dbReference type="Gene3D" id="1.10.10.60">
    <property type="entry name" value="Homeodomain-like"/>
    <property type="match status" value="2"/>
</dbReference>
<keyword evidence="5" id="KW-0805">Transcription regulation</keyword>
<keyword evidence="2" id="KW-1003">Cell membrane</keyword>
<dbReference type="Proteomes" id="UP001549098">
    <property type="component" value="Unassembled WGS sequence"/>
</dbReference>
<dbReference type="EMBL" id="JBEPLV010000003">
    <property type="protein sequence ID" value="MET3546209.1"/>
    <property type="molecule type" value="Genomic_DNA"/>
</dbReference>
<proteinExistence type="predicted"/>
<dbReference type="InterPro" id="IPR009057">
    <property type="entry name" value="Homeodomain-like_sf"/>
</dbReference>
<comment type="caution">
    <text evidence="11">The sequence shown here is derived from an EMBL/GenBank/DDBJ whole genome shotgun (WGS) entry which is preliminary data.</text>
</comment>
<dbReference type="PANTHER" id="PTHR43280:SF28">
    <property type="entry name" value="HTH-TYPE TRANSCRIPTIONAL ACTIVATOR RHAS"/>
    <property type="match status" value="1"/>
</dbReference>
<keyword evidence="12" id="KW-1185">Reference proteome</keyword>
<dbReference type="InterPro" id="IPR018060">
    <property type="entry name" value="HTH_AraC"/>
</dbReference>
<organism evidence="11 12">
    <name type="scientific">Paenibacillus favisporus</name>
    <dbReference type="NCBI Taxonomy" id="221028"/>
    <lineage>
        <taxon>Bacteria</taxon>
        <taxon>Bacillati</taxon>
        <taxon>Bacillota</taxon>
        <taxon>Bacilli</taxon>
        <taxon>Bacillales</taxon>
        <taxon>Paenibacillaceae</taxon>
        <taxon>Paenibacillus</taxon>
    </lineage>
</organism>
<evidence type="ECO:0000313" key="11">
    <source>
        <dbReference type="EMBL" id="MET3546209.1"/>
    </source>
</evidence>
<dbReference type="PROSITE" id="PS01124">
    <property type="entry name" value="HTH_ARAC_FAMILY_2"/>
    <property type="match status" value="1"/>
</dbReference>
<reference evidence="11 12" key="1">
    <citation type="submission" date="2024-06" db="EMBL/GenBank/DDBJ databases">
        <title>Genomic Encyclopedia of Type Strains, Phase IV (KMG-IV): sequencing the most valuable type-strain genomes for metagenomic binning, comparative biology and taxonomic classification.</title>
        <authorList>
            <person name="Goeker M."/>
        </authorList>
    </citation>
    <scope>NUCLEOTIDE SEQUENCE [LARGE SCALE GENOMIC DNA]</scope>
    <source>
        <strain evidence="11 12">DSM 17253</strain>
    </source>
</reference>
<keyword evidence="4 9" id="KW-1133">Transmembrane helix</keyword>
<keyword evidence="6" id="KW-0238">DNA-binding</keyword>
<keyword evidence="3 9" id="KW-0812">Transmembrane</keyword>
<sequence length="783" mass="88685">MDMVGELTMNGWKSLMARLSGGGSGSFYRKSLVMFLVVAGIPGIITGIFVYSMAGGRLEKELLKLHNDQIEQRSLNMDKQLSNLEMMLAHWAFDSRFDESLRGHDFVRDFEKTRDITNTLLVMQGSNTMIHNVSLYLRGDQPILFYPEYSALNDRQLISRYERLMDAGKTTYWTQQALDPDQQGRTELTFVHLIPGGSSNPLGALVVRLDNDQVAEVLRTLTPYADGENFLMEAGGGLYVSANGNRMDSPFVKAVRGDVESDGKARGSFLFEWNGKTYAVTYGYFARIMDNWLYVSASPITNITAPVVLISKVILAVSASALLLAVLLAWLASKRMYSPVKRLMANLQPHASLAGMGSVDEFAIIERQWQHLSRESRELNAKLLEQLPHVKESFLHQLLQGYLYAYSEEDLRSRMERYRWQVHGKQFVVLYVHLTGIAAMEGKFKFGDEGLVTFASVNMIEELAAVHFEQSSTINFHDLGSGVLLILPEGEPCAEPIKVFSEELTQAVNRLLNMRVTIAVSRTMNRIGDIPLAFEGVKHAASFRNFEHDNQIIDMEQLNYEDGAEPPYPFTLEREFLQALRTGQEADARALLADFQDALSVQGAKAIDVQQGMLHLLGSVQHAILVSGIQPNRLFKGANLYEQLSQMKEPAAFRDWFEAKVIAPFMQELTNRSDCQVKQLMEQAMIYMQQNYMLDISLDNCADHIGTNPFFLSKSFKRVTGKNFIDYLTELRLEKAKELLRESELKINTVAEQVGYQHSYFNRIFKKLEGMTPTRYRELSRAE</sequence>
<dbReference type="Pfam" id="PF12833">
    <property type="entry name" value="HTH_18"/>
    <property type="match status" value="1"/>
</dbReference>
<accession>A0ABV2F368</accession>
<comment type="subcellular location">
    <subcellularLocation>
        <location evidence="1">Cell membrane</location>
        <topology evidence="1">Multi-pass membrane protein</topology>
    </subcellularLocation>
</comment>
<dbReference type="SUPFAM" id="SSF46689">
    <property type="entry name" value="Homeodomain-like"/>
    <property type="match status" value="2"/>
</dbReference>
<evidence type="ECO:0000256" key="7">
    <source>
        <dbReference type="ARBA" id="ARBA00023136"/>
    </source>
</evidence>
<evidence type="ECO:0000313" key="12">
    <source>
        <dbReference type="Proteomes" id="UP001549098"/>
    </source>
</evidence>
<gene>
    <name evidence="11" type="ORF">ABID47_002825</name>
</gene>